<dbReference type="PANTHER" id="PTHR47769:SF1">
    <property type="entry name" value="WAP FOUR-DISULFIDE CORE DOMAIN PROTEIN 8"/>
    <property type="match status" value="1"/>
</dbReference>
<dbReference type="InterPro" id="IPR008197">
    <property type="entry name" value="WAP_dom"/>
</dbReference>
<feature type="signal peptide" evidence="2">
    <location>
        <begin position="1"/>
        <end position="24"/>
    </location>
</feature>
<keyword evidence="4" id="KW-1185">Reference proteome</keyword>
<evidence type="ECO:0000256" key="1">
    <source>
        <dbReference type="ARBA" id="ARBA00023157"/>
    </source>
</evidence>
<dbReference type="GO" id="GO:0005576">
    <property type="term" value="C:extracellular region"/>
    <property type="evidence" value="ECO:0007669"/>
    <property type="project" value="InterPro"/>
</dbReference>
<dbReference type="PROSITE" id="PS51390">
    <property type="entry name" value="WAP"/>
    <property type="match status" value="1"/>
</dbReference>
<proteinExistence type="predicted"/>
<organism evidence="4 5">
    <name type="scientific">Alligator sinensis</name>
    <name type="common">Chinese alligator</name>
    <dbReference type="NCBI Taxonomy" id="38654"/>
    <lineage>
        <taxon>Eukaryota</taxon>
        <taxon>Metazoa</taxon>
        <taxon>Chordata</taxon>
        <taxon>Craniata</taxon>
        <taxon>Vertebrata</taxon>
        <taxon>Euteleostomi</taxon>
        <taxon>Archelosauria</taxon>
        <taxon>Archosauria</taxon>
        <taxon>Crocodylia</taxon>
        <taxon>Alligatoridae</taxon>
        <taxon>Alligatorinae</taxon>
        <taxon>Alligator</taxon>
    </lineage>
</organism>
<dbReference type="InParanoid" id="A0A3Q0FWG7"/>
<evidence type="ECO:0000259" key="3">
    <source>
        <dbReference type="PROSITE" id="PS51390"/>
    </source>
</evidence>
<accession>A0A3Q0FWG7</accession>
<evidence type="ECO:0000256" key="2">
    <source>
        <dbReference type="SAM" id="SignalP"/>
    </source>
</evidence>
<gene>
    <name evidence="5" type="primary">LOC102386994</name>
</gene>
<dbReference type="SUPFAM" id="SSF57256">
    <property type="entry name" value="Elafin-like"/>
    <property type="match status" value="1"/>
</dbReference>
<feature type="chain" id="PRO_5018103428" evidence="2">
    <location>
        <begin position="25"/>
        <end position="91"/>
    </location>
</feature>
<dbReference type="SMART" id="SM00217">
    <property type="entry name" value="WAP"/>
    <property type="match status" value="1"/>
</dbReference>
<dbReference type="AlphaFoldDB" id="A0A3Q0FWG7"/>
<evidence type="ECO:0000313" key="4">
    <source>
        <dbReference type="Proteomes" id="UP000189705"/>
    </source>
</evidence>
<dbReference type="Proteomes" id="UP000189705">
    <property type="component" value="Unplaced"/>
</dbReference>
<keyword evidence="1" id="KW-1015">Disulfide bond</keyword>
<dbReference type="KEGG" id="asn:102386994"/>
<dbReference type="GO" id="GO:0030414">
    <property type="term" value="F:peptidase inhibitor activity"/>
    <property type="evidence" value="ECO:0007669"/>
    <property type="project" value="InterPro"/>
</dbReference>
<reference evidence="5" key="1">
    <citation type="submission" date="2025-08" db="UniProtKB">
        <authorList>
            <consortium name="RefSeq"/>
        </authorList>
    </citation>
    <scope>IDENTIFICATION</scope>
</reference>
<dbReference type="PRINTS" id="PR00003">
    <property type="entry name" value="4DISULPHCORE"/>
</dbReference>
<dbReference type="PANTHER" id="PTHR47769">
    <property type="entry name" value="WAP FOUR-DISULFIDE CORE DOMAIN PROTEIN 8"/>
    <property type="match status" value="1"/>
</dbReference>
<dbReference type="InterPro" id="IPR036645">
    <property type="entry name" value="Elafin-like_sf"/>
</dbReference>
<dbReference type="Pfam" id="PF00095">
    <property type="entry name" value="WAP"/>
    <property type="match status" value="1"/>
</dbReference>
<dbReference type="RefSeq" id="XP_025051597.1">
    <property type="nucleotide sequence ID" value="XM_025195812.1"/>
</dbReference>
<sequence>MKWGNLLVLAGLLALWAGLQPASGQLVPGKPGMCPPDPVRCSKPLPNKCSSDFQCSGWLKCCHWRCARRCVEPVRVISRPSLRKRHHGEQV</sequence>
<protein>
    <submittedName>
        <fullName evidence="5">Porwaprin-b-like</fullName>
    </submittedName>
</protein>
<dbReference type="Gene3D" id="4.10.75.10">
    <property type="entry name" value="Elafin-like"/>
    <property type="match status" value="1"/>
</dbReference>
<evidence type="ECO:0000313" key="5">
    <source>
        <dbReference type="RefSeq" id="XP_025051597.1"/>
    </source>
</evidence>
<keyword evidence="2" id="KW-0732">Signal</keyword>
<name>A0A3Q0FWG7_ALLSI</name>
<feature type="domain" description="WAP" evidence="3">
    <location>
        <begin position="27"/>
        <end position="74"/>
    </location>
</feature>
<dbReference type="GeneID" id="102386994"/>